<sequence>MTCVHEQIILDIAAQVRWLKEHRGVEKVIWLGNSGGGSLGGFYQSQAQLEPSRRLELTPAGRPTALRTAVMPTFDAMIVSAAHTGQGLIINETIDPSVVDEHNPLLTDPSLDMYDPINGFKPAPQWSQYSSEFIQRYRRGQLARVARIDAIARALIAEQKDAECLSAGPEFSALTPPRQRAVLQRCAFQPVMTVYRTMANPNYTDNSLDPGNRSYGSLLSDRPDLMNFQLLGFARVVTPDAWLSTWSGLSSNANFLKTAPTIKEPVMVIHAGRDLDCYMQTHSKAIFAAFGSQDKTFEDFADQLHYFEPDEGEPENAGALAQTAKVVPWVESRMPL</sequence>
<dbReference type="EMBL" id="AHJE01000016">
    <property type="protein sequence ID" value="EHP43750.1"/>
    <property type="molecule type" value="Genomic_DNA"/>
</dbReference>
<proteinExistence type="predicted"/>
<evidence type="ECO:0000313" key="1">
    <source>
        <dbReference type="EMBL" id="EHP43750.1"/>
    </source>
</evidence>
<dbReference type="SUPFAM" id="SSF53474">
    <property type="entry name" value="alpha/beta-Hydrolases"/>
    <property type="match status" value="1"/>
</dbReference>
<dbReference type="Proteomes" id="UP000005808">
    <property type="component" value="Unassembled WGS sequence"/>
</dbReference>
<evidence type="ECO:0008006" key="3">
    <source>
        <dbReference type="Google" id="ProtNLM"/>
    </source>
</evidence>
<dbReference type="Gene3D" id="3.40.50.1820">
    <property type="entry name" value="alpha/beta hydrolase"/>
    <property type="match status" value="1"/>
</dbReference>
<dbReference type="OrthoDB" id="2062670at2"/>
<gene>
    <name evidence="1" type="ORF">OR16_06614</name>
</gene>
<evidence type="ECO:0000313" key="2">
    <source>
        <dbReference type="Proteomes" id="UP000005808"/>
    </source>
</evidence>
<reference evidence="1 2" key="1">
    <citation type="journal article" date="2012" name="J. Bacteriol.">
        <title>De Novo Genome Project of Cupriavidus basilensis OR16.</title>
        <authorList>
            <person name="Cserhati M."/>
            <person name="Kriszt B."/>
            <person name="Szoboszlay S."/>
            <person name="Toth A."/>
            <person name="Szabo I."/>
            <person name="Tancsics A."/>
            <person name="Nagy I."/>
            <person name="Horvath B."/>
            <person name="Nagy I."/>
            <person name="Kukolya J."/>
        </authorList>
    </citation>
    <scope>NUCLEOTIDE SEQUENCE [LARGE SCALE GENOMIC DNA]</scope>
    <source>
        <strain evidence="1 2">OR16</strain>
    </source>
</reference>
<accession>H1S0T4</accession>
<name>H1S0T4_9BURK</name>
<dbReference type="AlphaFoldDB" id="H1S0T4"/>
<comment type="caution">
    <text evidence="1">The sequence shown here is derived from an EMBL/GenBank/DDBJ whole genome shotgun (WGS) entry which is preliminary data.</text>
</comment>
<dbReference type="PATRIC" id="fig|1127483.3.peg.1323"/>
<protein>
    <recommendedName>
        <fullName evidence="3">Alpha/beta hydrolase</fullName>
    </recommendedName>
</protein>
<dbReference type="InterPro" id="IPR029058">
    <property type="entry name" value="AB_hydrolase_fold"/>
</dbReference>
<organism evidence="1 2">
    <name type="scientific">Cupriavidus basilensis OR16</name>
    <dbReference type="NCBI Taxonomy" id="1127483"/>
    <lineage>
        <taxon>Bacteria</taxon>
        <taxon>Pseudomonadati</taxon>
        <taxon>Pseudomonadota</taxon>
        <taxon>Betaproteobacteria</taxon>
        <taxon>Burkholderiales</taxon>
        <taxon>Burkholderiaceae</taxon>
        <taxon>Cupriavidus</taxon>
    </lineage>
</organism>